<gene>
    <name evidence="9" type="ORF">HETSPECPRED_004726</name>
</gene>
<dbReference type="Gene3D" id="1.20.1250.20">
    <property type="entry name" value="MFS general substrate transporter like domains"/>
    <property type="match status" value="1"/>
</dbReference>
<dbReference type="Proteomes" id="UP000664521">
    <property type="component" value="Unassembled WGS sequence"/>
</dbReference>
<dbReference type="OrthoDB" id="10262656at2759"/>
<evidence type="ECO:0000313" key="10">
    <source>
        <dbReference type="Proteomes" id="UP000664521"/>
    </source>
</evidence>
<dbReference type="InterPro" id="IPR020846">
    <property type="entry name" value="MFS_dom"/>
</dbReference>
<keyword evidence="5 7" id="KW-0472">Membrane</keyword>
<dbReference type="InterPro" id="IPR036259">
    <property type="entry name" value="MFS_trans_sf"/>
</dbReference>
<evidence type="ECO:0000313" key="9">
    <source>
        <dbReference type="EMBL" id="CAF9904585.1"/>
    </source>
</evidence>
<dbReference type="GO" id="GO:0022857">
    <property type="term" value="F:transmembrane transporter activity"/>
    <property type="evidence" value="ECO:0007669"/>
    <property type="project" value="InterPro"/>
</dbReference>
<dbReference type="PANTHER" id="PTHR23504">
    <property type="entry name" value="MAJOR FACILITATOR SUPERFAMILY DOMAIN-CONTAINING PROTEIN 10"/>
    <property type="match status" value="1"/>
</dbReference>
<evidence type="ECO:0000256" key="3">
    <source>
        <dbReference type="ARBA" id="ARBA00022692"/>
    </source>
</evidence>
<proteinExistence type="predicted"/>
<accession>A0A8H3I2C5</accession>
<feature type="transmembrane region" description="Helical" evidence="7">
    <location>
        <begin position="107"/>
        <end position="128"/>
    </location>
</feature>
<reference evidence="9" key="1">
    <citation type="submission" date="2021-03" db="EMBL/GenBank/DDBJ databases">
        <authorList>
            <person name="Tagirdzhanova G."/>
        </authorList>
    </citation>
    <scope>NUCLEOTIDE SEQUENCE</scope>
</reference>
<dbReference type="GO" id="GO:0016020">
    <property type="term" value="C:membrane"/>
    <property type="evidence" value="ECO:0007669"/>
    <property type="project" value="UniProtKB-SubCell"/>
</dbReference>
<dbReference type="PANTHER" id="PTHR23504:SF15">
    <property type="entry name" value="MAJOR FACILITATOR SUPERFAMILY (MFS) PROFILE DOMAIN-CONTAINING PROTEIN"/>
    <property type="match status" value="1"/>
</dbReference>
<feature type="domain" description="Major facilitator superfamily (MFS) profile" evidence="8">
    <location>
        <begin position="1"/>
        <end position="286"/>
    </location>
</feature>
<keyword evidence="4 7" id="KW-1133">Transmembrane helix</keyword>
<keyword evidence="2" id="KW-0813">Transport</keyword>
<comment type="caution">
    <text evidence="9">The sequence shown here is derived from an EMBL/GenBank/DDBJ whole genome shotgun (WGS) entry which is preliminary data.</text>
</comment>
<evidence type="ECO:0000256" key="5">
    <source>
        <dbReference type="ARBA" id="ARBA00023136"/>
    </source>
</evidence>
<dbReference type="PROSITE" id="PS50850">
    <property type="entry name" value="MFS"/>
    <property type="match status" value="1"/>
</dbReference>
<protein>
    <recommendedName>
        <fullName evidence="8">Major facilitator superfamily (MFS) profile domain-containing protein</fullName>
    </recommendedName>
</protein>
<dbReference type="InterPro" id="IPR011701">
    <property type="entry name" value="MFS"/>
</dbReference>
<keyword evidence="3 7" id="KW-0812">Transmembrane</keyword>
<dbReference type="AlphaFoldDB" id="A0A8H3I2C5"/>
<evidence type="ECO:0000256" key="1">
    <source>
        <dbReference type="ARBA" id="ARBA00004141"/>
    </source>
</evidence>
<keyword evidence="10" id="KW-1185">Reference proteome</keyword>
<feature type="region of interest" description="Disordered" evidence="6">
    <location>
        <begin position="221"/>
        <end position="247"/>
    </location>
</feature>
<evidence type="ECO:0000256" key="4">
    <source>
        <dbReference type="ARBA" id="ARBA00022989"/>
    </source>
</evidence>
<sequence>MSFGIASDDRQIAIYAGMVTSVFAFAEFSTGVIWGRLSDRVGRKPVLLTGLVGTLLSMLVFGFAPNLPVALVGRALGGLLNGNIGVLQTTVAEIVTVKEHQPRAYSIMPFVWCLGSILGPALGGALAQPCESYPWLFPRGSIFDQFPFLLPNLVCAIILAFGVVIGILFLEETHVNMRHKRDVGLKIGEWITRRCLREKPCQFSDKAGDAHFTETTSLLYEDDEPPGYRTTDGTPRQQISRSQSPSNARLRLNLRDKEGLKLQPNGLRQAFTHQVILNILGYGILA</sequence>
<feature type="transmembrane region" description="Helical" evidence="7">
    <location>
        <begin position="46"/>
        <end position="64"/>
    </location>
</feature>
<feature type="compositionally biased region" description="Low complexity" evidence="6">
    <location>
        <begin position="235"/>
        <end position="246"/>
    </location>
</feature>
<comment type="subcellular location">
    <subcellularLocation>
        <location evidence="1">Membrane</location>
        <topology evidence="1">Multi-pass membrane protein</topology>
    </subcellularLocation>
</comment>
<evidence type="ECO:0000259" key="8">
    <source>
        <dbReference type="PROSITE" id="PS50850"/>
    </source>
</evidence>
<organism evidence="9 10">
    <name type="scientific">Heterodermia speciosa</name>
    <dbReference type="NCBI Taxonomy" id="116794"/>
    <lineage>
        <taxon>Eukaryota</taxon>
        <taxon>Fungi</taxon>
        <taxon>Dikarya</taxon>
        <taxon>Ascomycota</taxon>
        <taxon>Pezizomycotina</taxon>
        <taxon>Lecanoromycetes</taxon>
        <taxon>OSLEUM clade</taxon>
        <taxon>Lecanoromycetidae</taxon>
        <taxon>Caliciales</taxon>
        <taxon>Physciaceae</taxon>
        <taxon>Heterodermia</taxon>
    </lineage>
</organism>
<dbReference type="EMBL" id="CAJPDS010000003">
    <property type="protein sequence ID" value="CAF9904585.1"/>
    <property type="molecule type" value="Genomic_DNA"/>
</dbReference>
<evidence type="ECO:0000256" key="2">
    <source>
        <dbReference type="ARBA" id="ARBA00022448"/>
    </source>
</evidence>
<evidence type="ECO:0000256" key="7">
    <source>
        <dbReference type="SAM" id="Phobius"/>
    </source>
</evidence>
<name>A0A8H3I2C5_9LECA</name>
<dbReference type="SUPFAM" id="SSF103473">
    <property type="entry name" value="MFS general substrate transporter"/>
    <property type="match status" value="1"/>
</dbReference>
<feature type="transmembrane region" description="Helical" evidence="7">
    <location>
        <begin position="12"/>
        <end position="34"/>
    </location>
</feature>
<evidence type="ECO:0000256" key="6">
    <source>
        <dbReference type="SAM" id="MobiDB-lite"/>
    </source>
</evidence>
<dbReference type="Pfam" id="PF07690">
    <property type="entry name" value="MFS_1"/>
    <property type="match status" value="1"/>
</dbReference>
<feature type="transmembrane region" description="Helical" evidence="7">
    <location>
        <begin position="148"/>
        <end position="170"/>
    </location>
</feature>